<dbReference type="AlphaFoldDB" id="A0AAV4R690"/>
<accession>A0AAV4R690</accession>
<organism evidence="1 2">
    <name type="scientific">Caerostris darwini</name>
    <dbReference type="NCBI Taxonomy" id="1538125"/>
    <lineage>
        <taxon>Eukaryota</taxon>
        <taxon>Metazoa</taxon>
        <taxon>Ecdysozoa</taxon>
        <taxon>Arthropoda</taxon>
        <taxon>Chelicerata</taxon>
        <taxon>Arachnida</taxon>
        <taxon>Araneae</taxon>
        <taxon>Araneomorphae</taxon>
        <taxon>Entelegynae</taxon>
        <taxon>Araneoidea</taxon>
        <taxon>Araneidae</taxon>
        <taxon>Caerostris</taxon>
    </lineage>
</organism>
<comment type="caution">
    <text evidence="1">The sequence shown here is derived from an EMBL/GenBank/DDBJ whole genome shotgun (WGS) entry which is preliminary data.</text>
</comment>
<dbReference type="Proteomes" id="UP001054837">
    <property type="component" value="Unassembled WGS sequence"/>
</dbReference>
<gene>
    <name evidence="1" type="ORF">CDAR_36311</name>
</gene>
<dbReference type="EMBL" id="BPLQ01005749">
    <property type="protein sequence ID" value="GIY16927.1"/>
    <property type="molecule type" value="Genomic_DNA"/>
</dbReference>
<sequence>MKDIRDGSLWNDAACTDDGTQKRNTLSSPPLARTFHLAATGLATSDTPVCFLFSYFAFYSVSWLKCKEFEESKEKMFILTTKTTNGANFYSVPVYSLYLNFLYCFHLNVCTLTQACSDRGPHNLLRPPSSFVHFTISLLYN</sequence>
<keyword evidence="2" id="KW-1185">Reference proteome</keyword>
<name>A0AAV4R690_9ARAC</name>
<proteinExistence type="predicted"/>
<evidence type="ECO:0000313" key="2">
    <source>
        <dbReference type="Proteomes" id="UP001054837"/>
    </source>
</evidence>
<protein>
    <submittedName>
        <fullName evidence="1">Uncharacterized protein</fullName>
    </submittedName>
</protein>
<evidence type="ECO:0000313" key="1">
    <source>
        <dbReference type="EMBL" id="GIY16927.1"/>
    </source>
</evidence>
<reference evidence="1 2" key="1">
    <citation type="submission" date="2021-06" db="EMBL/GenBank/DDBJ databases">
        <title>Caerostris darwini draft genome.</title>
        <authorList>
            <person name="Kono N."/>
            <person name="Arakawa K."/>
        </authorList>
    </citation>
    <scope>NUCLEOTIDE SEQUENCE [LARGE SCALE GENOMIC DNA]</scope>
</reference>